<evidence type="ECO:0000313" key="3">
    <source>
        <dbReference type="Proteomes" id="UP000254220"/>
    </source>
</evidence>
<dbReference type="InterPro" id="IPR044925">
    <property type="entry name" value="His-Me_finger_sf"/>
</dbReference>
<proteinExistence type="predicted"/>
<dbReference type="GO" id="GO:0004519">
    <property type="term" value="F:endonuclease activity"/>
    <property type="evidence" value="ECO:0007669"/>
    <property type="project" value="UniProtKB-KW"/>
</dbReference>
<dbReference type="InterPro" id="IPR003615">
    <property type="entry name" value="HNH_nuc"/>
</dbReference>
<evidence type="ECO:0000259" key="1">
    <source>
        <dbReference type="Pfam" id="PF13392"/>
    </source>
</evidence>
<keyword evidence="2" id="KW-0378">Hydrolase</keyword>
<dbReference type="SUPFAM" id="SSF54060">
    <property type="entry name" value="His-Me finger endonucleases"/>
    <property type="match status" value="1"/>
</dbReference>
<dbReference type="EMBL" id="UGYB01000001">
    <property type="protein sequence ID" value="SUI03932.1"/>
    <property type="molecule type" value="Genomic_DNA"/>
</dbReference>
<keyword evidence="2" id="KW-0255">Endonuclease</keyword>
<dbReference type="Gene3D" id="3.90.75.20">
    <property type="match status" value="1"/>
</dbReference>
<dbReference type="AlphaFoldDB" id="A0A379XV77"/>
<gene>
    <name evidence="2" type="ORF">NCTC12420_03754</name>
</gene>
<protein>
    <submittedName>
        <fullName evidence="2">Endonuclease</fullName>
    </submittedName>
</protein>
<dbReference type="Proteomes" id="UP000254220">
    <property type="component" value="Unassembled WGS sequence"/>
</dbReference>
<name>A0A379XV77_SALER</name>
<organism evidence="2 3">
    <name type="scientific">Salmonella enterica subsp. indica</name>
    <dbReference type="NCBI Taxonomy" id="59207"/>
    <lineage>
        <taxon>Bacteria</taxon>
        <taxon>Pseudomonadati</taxon>
        <taxon>Pseudomonadota</taxon>
        <taxon>Gammaproteobacteria</taxon>
        <taxon>Enterobacterales</taxon>
        <taxon>Enterobacteriaceae</taxon>
        <taxon>Salmonella</taxon>
    </lineage>
</organism>
<keyword evidence="2" id="KW-0540">Nuclease</keyword>
<accession>A0A379XV77</accession>
<dbReference type="Pfam" id="PF13392">
    <property type="entry name" value="HNH_3"/>
    <property type="match status" value="1"/>
</dbReference>
<reference evidence="2 3" key="1">
    <citation type="submission" date="2018-06" db="EMBL/GenBank/DDBJ databases">
        <authorList>
            <consortium name="Pathogen Informatics"/>
            <person name="Doyle S."/>
        </authorList>
    </citation>
    <scope>NUCLEOTIDE SEQUENCE [LARGE SCALE GENOMIC DNA]</scope>
    <source>
        <strain evidence="2 3">NCTC12420</strain>
    </source>
</reference>
<feature type="domain" description="HNH nuclease" evidence="1">
    <location>
        <begin position="103"/>
        <end position="143"/>
    </location>
</feature>
<sequence length="210" mass="24149">MGNQNHGNDCKRAGKTKVYIVGLLLSHFKYLIRSQCGLFYCQNLRNNNMNSADLSKILEYEPSTGVFRWNKSKGTALAGDVAGSVNHHGYREITIDGEKLQANRLAWLFVTGMFPNGVIDHINRVRDDNRFSNLRDISVAENNLNKSIRLDNKSGTPGVNWDIKREKWRVTGQINRKQKHLGYFKNIDDAIEARRIFCRKYHLTSKEYAD</sequence>
<evidence type="ECO:0000313" key="2">
    <source>
        <dbReference type="EMBL" id="SUI03932.1"/>
    </source>
</evidence>